<dbReference type="InterPro" id="IPR010979">
    <property type="entry name" value="Ribosomal_uS13-like_H2TH"/>
</dbReference>
<evidence type="ECO:0000256" key="8">
    <source>
        <dbReference type="ARBA" id="ARBA00022833"/>
    </source>
</evidence>
<comment type="similarity">
    <text evidence="2 15">Belongs to the FPG family.</text>
</comment>
<dbReference type="Pfam" id="PF06827">
    <property type="entry name" value="zf-FPG_IleRS"/>
    <property type="match status" value="1"/>
</dbReference>
<evidence type="ECO:0000256" key="4">
    <source>
        <dbReference type="ARBA" id="ARBA00022723"/>
    </source>
</evidence>
<evidence type="ECO:0000256" key="7">
    <source>
        <dbReference type="ARBA" id="ARBA00022801"/>
    </source>
</evidence>
<dbReference type="PROSITE" id="PS01242">
    <property type="entry name" value="ZF_FPG_1"/>
    <property type="match status" value="1"/>
</dbReference>
<comment type="catalytic activity">
    <reaction evidence="1 15">
        <text>Hydrolysis of DNA containing ring-opened 7-methylguanine residues, releasing 2,6-diamino-4-hydroxy-5-(N-methyl)formamidopyrimidine.</text>
        <dbReference type="EC" id="3.2.2.23"/>
    </reaction>
</comment>
<dbReference type="EMBL" id="JANPWE010000006">
    <property type="protein sequence ID" value="MCR6546289.1"/>
    <property type="molecule type" value="Genomic_DNA"/>
</dbReference>
<keyword evidence="10 15" id="KW-0234">DNA repair</keyword>
<dbReference type="Pfam" id="PF06831">
    <property type="entry name" value="H2TH"/>
    <property type="match status" value="1"/>
</dbReference>
<dbReference type="InterPro" id="IPR015886">
    <property type="entry name" value="H2TH_FPG"/>
</dbReference>
<dbReference type="InterPro" id="IPR015887">
    <property type="entry name" value="DNA_glyclase_Znf_dom_DNA_BS"/>
</dbReference>
<dbReference type="SMART" id="SM00898">
    <property type="entry name" value="Fapy_DNA_glyco"/>
    <property type="match status" value="1"/>
</dbReference>
<dbReference type="PANTHER" id="PTHR22993">
    <property type="entry name" value="FORMAMIDOPYRIMIDINE-DNA GLYCOSYLASE"/>
    <property type="match status" value="1"/>
</dbReference>
<keyword evidence="6 15" id="KW-0863">Zinc-finger</keyword>
<dbReference type="GO" id="GO:0008534">
    <property type="term" value="F:oxidized purine nucleobase lesion DNA N-glycosylase activity"/>
    <property type="evidence" value="ECO:0007669"/>
    <property type="project" value="UniProtKB-EC"/>
</dbReference>
<comment type="catalytic activity">
    <reaction evidence="14 15">
        <text>2'-deoxyribonucleotide-(2'-deoxyribose 5'-phosphate)-2'-deoxyribonucleotide-DNA = a 3'-end 2'-deoxyribonucleotide-(2,3-dehydro-2,3-deoxyribose 5'-phosphate)-DNA + a 5'-end 5'-phospho-2'-deoxyribonucleoside-DNA + H(+)</text>
        <dbReference type="Rhea" id="RHEA:66592"/>
        <dbReference type="Rhea" id="RHEA-COMP:13180"/>
        <dbReference type="Rhea" id="RHEA-COMP:16897"/>
        <dbReference type="Rhea" id="RHEA-COMP:17067"/>
        <dbReference type="ChEBI" id="CHEBI:15378"/>
        <dbReference type="ChEBI" id="CHEBI:136412"/>
        <dbReference type="ChEBI" id="CHEBI:157695"/>
        <dbReference type="ChEBI" id="CHEBI:167181"/>
        <dbReference type="EC" id="4.2.99.18"/>
    </reaction>
</comment>
<feature type="binding site" evidence="15">
    <location>
        <position position="155"/>
    </location>
    <ligand>
        <name>DNA</name>
        <dbReference type="ChEBI" id="CHEBI:16991"/>
    </ligand>
</feature>
<protein>
    <recommendedName>
        <fullName evidence="15">Formamidopyrimidine-DNA glycosylase</fullName>
        <shortName evidence="15">Fapy-DNA glycosylase</shortName>
        <ecNumber evidence="15">3.2.2.23</ecNumber>
    </recommendedName>
    <alternativeName>
        <fullName evidence="15">DNA-(apurinic or apyrimidinic site) lyase MutM</fullName>
        <shortName evidence="15">AP lyase MutM</shortName>
        <ecNumber evidence="15">4.2.99.18</ecNumber>
    </alternativeName>
</protein>
<evidence type="ECO:0000313" key="18">
    <source>
        <dbReference type="EMBL" id="MCR6546289.1"/>
    </source>
</evidence>
<dbReference type="SUPFAM" id="SSF57716">
    <property type="entry name" value="Glucocorticoid receptor-like (DNA-binding domain)"/>
    <property type="match status" value="1"/>
</dbReference>
<evidence type="ECO:0000256" key="12">
    <source>
        <dbReference type="ARBA" id="ARBA00023268"/>
    </source>
</evidence>
<comment type="cofactor">
    <cofactor evidence="15">
        <name>Zn(2+)</name>
        <dbReference type="ChEBI" id="CHEBI:29105"/>
    </cofactor>
    <text evidence="15">Binds 1 zinc ion per subunit.</text>
</comment>
<evidence type="ECO:0000256" key="6">
    <source>
        <dbReference type="ARBA" id="ARBA00022771"/>
    </source>
</evidence>
<sequence>MPELPEVETVRRSLEERLLGLQIKKITINHHSVIAAPEVPAFQENLLEQTFLQVGRRGKYLIFDLTSNWKMVVHLRMTGRLVYGDAGMPLLKHTHVIFSLDNGAELRFTDPRRFGRIWLVPAQDIALISGLSTLGPEPLGGEFSPEVFQEQLHRRKTKIKSLLLDQRFIAGIGNIYADEILFRSCIHPERSADSLSDEEIKCLFQSVIDILQEAVEHRGTSFSDYVDGLGAKGTHQNYVKVYQRAGNNCLRCGGVIERMKIGSRSAYYCPQCQK</sequence>
<dbReference type="InterPro" id="IPR012319">
    <property type="entry name" value="FPG_cat"/>
</dbReference>
<evidence type="ECO:0000256" key="10">
    <source>
        <dbReference type="ARBA" id="ARBA00023204"/>
    </source>
</evidence>
<evidence type="ECO:0000259" key="17">
    <source>
        <dbReference type="PROSITE" id="PS51068"/>
    </source>
</evidence>
<dbReference type="SUPFAM" id="SSF81624">
    <property type="entry name" value="N-terminal domain of MutM-like DNA repair proteins"/>
    <property type="match status" value="1"/>
</dbReference>
<evidence type="ECO:0000256" key="5">
    <source>
        <dbReference type="ARBA" id="ARBA00022763"/>
    </source>
</evidence>
<evidence type="ECO:0000256" key="9">
    <source>
        <dbReference type="ARBA" id="ARBA00023125"/>
    </source>
</evidence>
<keyword evidence="5 15" id="KW-0227">DNA damage</keyword>
<feature type="binding site" evidence="15">
    <location>
        <position position="112"/>
    </location>
    <ligand>
        <name>DNA</name>
        <dbReference type="ChEBI" id="CHEBI:16991"/>
    </ligand>
</feature>
<evidence type="ECO:0000259" key="16">
    <source>
        <dbReference type="PROSITE" id="PS51066"/>
    </source>
</evidence>
<evidence type="ECO:0000256" key="11">
    <source>
        <dbReference type="ARBA" id="ARBA00023239"/>
    </source>
</evidence>
<proteinExistence type="inferred from homology"/>
<dbReference type="Proteomes" id="UP001524944">
    <property type="component" value="Unassembled WGS sequence"/>
</dbReference>
<keyword evidence="7 15" id="KW-0378">Hydrolase</keyword>
<dbReference type="SUPFAM" id="SSF46946">
    <property type="entry name" value="S13-like H2TH domain"/>
    <property type="match status" value="1"/>
</dbReference>
<keyword evidence="13 15" id="KW-0326">Glycosidase</keyword>
<dbReference type="NCBIfam" id="TIGR00577">
    <property type="entry name" value="fpg"/>
    <property type="match status" value="1"/>
</dbReference>
<evidence type="ECO:0000256" key="13">
    <source>
        <dbReference type="ARBA" id="ARBA00023295"/>
    </source>
</evidence>
<organism evidence="18 19">
    <name type="scientific">Dehalobacterium formicoaceticum</name>
    <dbReference type="NCBI Taxonomy" id="51515"/>
    <lineage>
        <taxon>Bacteria</taxon>
        <taxon>Bacillati</taxon>
        <taxon>Bacillota</taxon>
        <taxon>Clostridia</taxon>
        <taxon>Eubacteriales</taxon>
        <taxon>Peptococcaceae</taxon>
        <taxon>Dehalobacterium</taxon>
    </lineage>
</organism>
<gene>
    <name evidence="15 18" type="primary">mutM</name>
    <name evidence="15" type="synonym">fpg</name>
    <name evidence="18" type="ORF">NVS47_12330</name>
</gene>
<name>A0ABT1Y5Y1_9FIRM</name>
<feature type="active site" description="Proton donor" evidence="15">
    <location>
        <position position="3"/>
    </location>
</feature>
<dbReference type="PANTHER" id="PTHR22993:SF9">
    <property type="entry name" value="FORMAMIDOPYRIMIDINE-DNA GLYCOSYLASE"/>
    <property type="match status" value="1"/>
</dbReference>
<dbReference type="PROSITE" id="PS51066">
    <property type="entry name" value="ZF_FPG_2"/>
    <property type="match status" value="1"/>
</dbReference>
<keyword evidence="19" id="KW-1185">Reference proteome</keyword>
<dbReference type="Gene3D" id="3.20.190.10">
    <property type="entry name" value="MutM-like, N-terminal"/>
    <property type="match status" value="1"/>
</dbReference>
<keyword evidence="12 15" id="KW-0511">Multifunctional enzyme</keyword>
<comment type="caution">
    <text evidence="18">The sequence shown here is derived from an EMBL/GenBank/DDBJ whole genome shotgun (WGS) entry which is preliminary data.</text>
</comment>
<evidence type="ECO:0000256" key="1">
    <source>
        <dbReference type="ARBA" id="ARBA00001668"/>
    </source>
</evidence>
<reference evidence="18 19" key="1">
    <citation type="submission" date="2022-08" db="EMBL/GenBank/DDBJ databases">
        <title>Proteogenomics of the novel Dehalobacterium formicoaceticum strain EZ94 highlights a key role of methyltransferases during anaerobic dichloromethane degradation.</title>
        <authorList>
            <person name="Wasmund K."/>
        </authorList>
    </citation>
    <scope>NUCLEOTIDE SEQUENCE [LARGE SCALE GENOMIC DNA]</scope>
    <source>
        <strain evidence="18 19">EZ94</strain>
    </source>
</reference>
<keyword evidence="11 15" id="KW-0456">Lyase</keyword>
<feature type="binding site" evidence="15">
    <location>
        <position position="93"/>
    </location>
    <ligand>
        <name>DNA</name>
        <dbReference type="ChEBI" id="CHEBI:16991"/>
    </ligand>
</feature>
<dbReference type="PROSITE" id="PS51068">
    <property type="entry name" value="FPG_CAT"/>
    <property type="match status" value="1"/>
</dbReference>
<dbReference type="EC" id="4.2.99.18" evidence="15"/>
<dbReference type="SMART" id="SM01232">
    <property type="entry name" value="H2TH"/>
    <property type="match status" value="1"/>
</dbReference>
<dbReference type="Pfam" id="PF01149">
    <property type="entry name" value="Fapy_DNA_glyco"/>
    <property type="match status" value="1"/>
</dbReference>
<feature type="domain" description="FPG-type" evidence="16">
    <location>
        <begin position="240"/>
        <end position="274"/>
    </location>
</feature>
<evidence type="ECO:0000256" key="2">
    <source>
        <dbReference type="ARBA" id="ARBA00009409"/>
    </source>
</evidence>
<evidence type="ECO:0000256" key="14">
    <source>
        <dbReference type="ARBA" id="ARBA00044632"/>
    </source>
</evidence>
<dbReference type="InterPro" id="IPR035937">
    <property type="entry name" value="FPG_N"/>
</dbReference>
<dbReference type="Gene3D" id="1.10.8.50">
    <property type="match status" value="1"/>
</dbReference>
<feature type="active site" description="Proton donor; for beta-elimination activity" evidence="15">
    <location>
        <position position="59"/>
    </location>
</feature>
<feature type="domain" description="Formamidopyrimidine-DNA glycosylase catalytic" evidence="17">
    <location>
        <begin position="2"/>
        <end position="115"/>
    </location>
</feature>
<dbReference type="InterPro" id="IPR020629">
    <property type="entry name" value="FPG_Glyclase"/>
</dbReference>
<dbReference type="NCBIfam" id="NF002211">
    <property type="entry name" value="PRK01103.1"/>
    <property type="match status" value="1"/>
</dbReference>
<feature type="active site" description="Proton donor; for delta-elimination activity" evidence="15">
    <location>
        <position position="264"/>
    </location>
</feature>
<evidence type="ECO:0000256" key="3">
    <source>
        <dbReference type="ARBA" id="ARBA00011245"/>
    </source>
</evidence>
<dbReference type="EC" id="3.2.2.23" evidence="15"/>
<keyword evidence="8 15" id="KW-0862">Zinc</keyword>
<comment type="subunit">
    <text evidence="3 15">Monomer.</text>
</comment>
<feature type="active site" description="Schiff-base intermediate with DNA" evidence="15">
    <location>
        <position position="2"/>
    </location>
</feature>
<dbReference type="InterPro" id="IPR010663">
    <property type="entry name" value="Znf_FPG/IleRS"/>
</dbReference>
<dbReference type="RefSeq" id="WP_089611752.1">
    <property type="nucleotide sequence ID" value="NZ_CP022121.1"/>
</dbReference>
<keyword evidence="9 15" id="KW-0238">DNA-binding</keyword>
<accession>A0ABT1Y5Y1</accession>
<evidence type="ECO:0000256" key="15">
    <source>
        <dbReference type="HAMAP-Rule" id="MF_00103"/>
    </source>
</evidence>
<dbReference type="HAMAP" id="MF_00103">
    <property type="entry name" value="Fapy_DNA_glycosyl"/>
    <property type="match status" value="1"/>
</dbReference>
<dbReference type="CDD" id="cd08966">
    <property type="entry name" value="EcFpg-like_N"/>
    <property type="match status" value="1"/>
</dbReference>
<keyword evidence="4 15" id="KW-0479">Metal-binding</keyword>
<comment type="function">
    <text evidence="15">Involved in base excision repair of DNA damaged by oxidation or by mutagenic agents. Acts as DNA glycosylase that recognizes and removes damaged bases. Has a preference for oxidized purines, such as 7,8-dihydro-8-oxoguanine (8-oxoG). Has AP (apurinic/apyrimidinic) lyase activity and introduces nicks in the DNA strand. Cleaves the DNA backbone by beta-delta elimination to generate a single-strand break at the site of the removed base with both 3'- and 5'-phosphates.</text>
</comment>
<dbReference type="InterPro" id="IPR000214">
    <property type="entry name" value="Znf_DNA_glyclase/AP_lyase"/>
</dbReference>
<evidence type="ECO:0000313" key="19">
    <source>
        <dbReference type="Proteomes" id="UP001524944"/>
    </source>
</evidence>